<feature type="transmembrane region" description="Helical" evidence="2">
    <location>
        <begin position="88"/>
        <end position="110"/>
    </location>
</feature>
<gene>
    <name evidence="4" type="ORF">Val02_58260</name>
</gene>
<dbReference type="Pfam" id="PF07885">
    <property type="entry name" value="Ion_trans_2"/>
    <property type="match status" value="1"/>
</dbReference>
<comment type="subcellular location">
    <subcellularLocation>
        <location evidence="1">Cell membrane</location>
        <topology evidence="1">Multi-pass membrane protein</topology>
    </subcellularLocation>
</comment>
<dbReference type="GO" id="GO:0005886">
    <property type="term" value="C:plasma membrane"/>
    <property type="evidence" value="ECO:0007669"/>
    <property type="project" value="UniProtKB-SubCell"/>
</dbReference>
<dbReference type="InterPro" id="IPR003148">
    <property type="entry name" value="RCK_N"/>
</dbReference>
<dbReference type="PROSITE" id="PS51201">
    <property type="entry name" value="RCK_N"/>
    <property type="match status" value="1"/>
</dbReference>
<reference evidence="4" key="1">
    <citation type="submission" date="2021-01" db="EMBL/GenBank/DDBJ databases">
        <title>Whole genome shotgun sequence of Virgisporangium aliadipatigenens NBRC 105644.</title>
        <authorList>
            <person name="Komaki H."/>
            <person name="Tamura T."/>
        </authorList>
    </citation>
    <scope>NUCLEOTIDE SEQUENCE</scope>
    <source>
        <strain evidence="4">NBRC 105644</strain>
    </source>
</reference>
<dbReference type="EMBL" id="BOPF01000023">
    <property type="protein sequence ID" value="GIJ48940.1"/>
    <property type="molecule type" value="Genomic_DNA"/>
</dbReference>
<dbReference type="Proteomes" id="UP000619260">
    <property type="component" value="Unassembled WGS sequence"/>
</dbReference>
<sequence>MSDADRATVRLPVPPRGPLMRMSTRLFYAFGAILLMATAVYLDREGYRDNADDEVSLLDAVYYASVSLSTTGYGDITPVSVSARTVNVLVILPLRLFFLALLVGTTFEVLGTRTREQWRLNRWRSRLHGHTVVVGYGTKGRSAVNVLLSNGLARSGIVVIDNRPAGVKEATGEGLVAVVGDSTRSIVLREAGVDRAARVIVAVDRDDAAILTTLTTRQLNPTVPISVAVREAENAPLARHSGADSVVTSSEAAGRLLAHSPAVGQVLDDLLNQGKGLDVVERPARLDEVGRKPAELPGLVLGVMRAGTFLRYAAAGEVKHGDRLVIIQGDPGE</sequence>
<dbReference type="InterPro" id="IPR013099">
    <property type="entry name" value="K_chnl_dom"/>
</dbReference>
<dbReference type="InterPro" id="IPR036291">
    <property type="entry name" value="NAD(P)-bd_dom_sf"/>
</dbReference>
<dbReference type="AlphaFoldDB" id="A0A8J4DS80"/>
<dbReference type="RefSeq" id="WP_239153413.1">
    <property type="nucleotide sequence ID" value="NZ_BOPF01000023.1"/>
</dbReference>
<evidence type="ECO:0000256" key="2">
    <source>
        <dbReference type="SAM" id="Phobius"/>
    </source>
</evidence>
<keyword evidence="2" id="KW-0812">Transmembrane</keyword>
<protein>
    <submittedName>
        <fullName evidence="4">NAD-binding protein of Kef-type K+ transporter</fullName>
    </submittedName>
</protein>
<keyword evidence="2" id="KW-1133">Transmembrane helix</keyword>
<comment type="caution">
    <text evidence="4">The sequence shown here is derived from an EMBL/GenBank/DDBJ whole genome shotgun (WGS) entry which is preliminary data.</text>
</comment>
<dbReference type="Gene3D" id="1.10.287.70">
    <property type="match status" value="1"/>
</dbReference>
<organism evidence="4 5">
    <name type="scientific">Virgisporangium aliadipatigenens</name>
    <dbReference type="NCBI Taxonomy" id="741659"/>
    <lineage>
        <taxon>Bacteria</taxon>
        <taxon>Bacillati</taxon>
        <taxon>Actinomycetota</taxon>
        <taxon>Actinomycetes</taxon>
        <taxon>Micromonosporales</taxon>
        <taxon>Micromonosporaceae</taxon>
        <taxon>Virgisporangium</taxon>
    </lineage>
</organism>
<dbReference type="GO" id="GO:0006813">
    <property type="term" value="P:potassium ion transport"/>
    <property type="evidence" value="ECO:0007669"/>
    <property type="project" value="InterPro"/>
</dbReference>
<name>A0A8J4DS80_9ACTN</name>
<evidence type="ECO:0000313" key="5">
    <source>
        <dbReference type="Proteomes" id="UP000619260"/>
    </source>
</evidence>
<evidence type="ECO:0000313" key="4">
    <source>
        <dbReference type="EMBL" id="GIJ48940.1"/>
    </source>
</evidence>
<dbReference type="InterPro" id="IPR050721">
    <property type="entry name" value="Trk_Ktr_HKT_K-transport"/>
</dbReference>
<dbReference type="Pfam" id="PF02254">
    <property type="entry name" value="TrkA_N"/>
    <property type="match status" value="1"/>
</dbReference>
<feature type="transmembrane region" description="Helical" evidence="2">
    <location>
        <begin position="26"/>
        <end position="42"/>
    </location>
</feature>
<keyword evidence="2" id="KW-0472">Membrane</keyword>
<dbReference type="SUPFAM" id="SSF51735">
    <property type="entry name" value="NAD(P)-binding Rossmann-fold domains"/>
    <property type="match status" value="1"/>
</dbReference>
<accession>A0A8J4DS80</accession>
<dbReference type="Gene3D" id="3.40.50.720">
    <property type="entry name" value="NAD(P)-binding Rossmann-like Domain"/>
    <property type="match status" value="1"/>
</dbReference>
<keyword evidence="5" id="KW-1185">Reference proteome</keyword>
<proteinExistence type="predicted"/>
<evidence type="ECO:0000259" key="3">
    <source>
        <dbReference type="PROSITE" id="PS51201"/>
    </source>
</evidence>
<evidence type="ECO:0000256" key="1">
    <source>
        <dbReference type="ARBA" id="ARBA00004651"/>
    </source>
</evidence>
<feature type="domain" description="RCK N-terminal" evidence="3">
    <location>
        <begin position="128"/>
        <end position="248"/>
    </location>
</feature>
<dbReference type="SUPFAM" id="SSF81324">
    <property type="entry name" value="Voltage-gated potassium channels"/>
    <property type="match status" value="1"/>
</dbReference>
<dbReference type="PANTHER" id="PTHR43833">
    <property type="entry name" value="POTASSIUM CHANNEL PROTEIN 2-RELATED-RELATED"/>
    <property type="match status" value="1"/>
</dbReference>
<dbReference type="PANTHER" id="PTHR43833:SF9">
    <property type="entry name" value="POTASSIUM CHANNEL PROTEIN YUGO-RELATED"/>
    <property type="match status" value="1"/>
</dbReference>